<dbReference type="InterPro" id="IPR029149">
    <property type="entry name" value="Creatin/AminoP/Spt16_N"/>
</dbReference>
<keyword evidence="3" id="KW-0031">Aminopeptidase</keyword>
<feature type="domain" description="Creatinase N-terminal" evidence="2">
    <location>
        <begin position="10"/>
        <end position="144"/>
    </location>
</feature>
<dbReference type="SUPFAM" id="SSF53092">
    <property type="entry name" value="Creatinase/prolidase N-terminal domain"/>
    <property type="match status" value="1"/>
</dbReference>
<dbReference type="SUPFAM" id="SSF55920">
    <property type="entry name" value="Creatinase/aminopeptidase"/>
    <property type="match status" value="1"/>
</dbReference>
<dbReference type="Pfam" id="PF00557">
    <property type="entry name" value="Peptidase_M24"/>
    <property type="match status" value="1"/>
</dbReference>
<protein>
    <submittedName>
        <fullName evidence="3">Aminopeptidase P family protein</fullName>
    </submittedName>
</protein>
<evidence type="ECO:0000259" key="2">
    <source>
        <dbReference type="Pfam" id="PF01321"/>
    </source>
</evidence>
<dbReference type="PANTHER" id="PTHR46112:SF2">
    <property type="entry name" value="XAA-PRO AMINOPEPTIDASE P-RELATED"/>
    <property type="match status" value="1"/>
</dbReference>
<dbReference type="EMBL" id="CP050854">
    <property type="protein sequence ID" value="QTF10879.1"/>
    <property type="molecule type" value="Genomic_DNA"/>
</dbReference>
<evidence type="ECO:0000313" key="4">
    <source>
        <dbReference type="Proteomes" id="UP000671960"/>
    </source>
</evidence>
<dbReference type="PANTHER" id="PTHR46112">
    <property type="entry name" value="AMINOPEPTIDASE"/>
    <property type="match status" value="1"/>
</dbReference>
<proteinExistence type="predicted"/>
<dbReference type="InterPro" id="IPR000587">
    <property type="entry name" value="Creatinase_N"/>
</dbReference>
<gene>
    <name evidence="3" type="ORF">HC231_18965</name>
</gene>
<evidence type="ECO:0000259" key="1">
    <source>
        <dbReference type="Pfam" id="PF00557"/>
    </source>
</evidence>
<dbReference type="InterPro" id="IPR050659">
    <property type="entry name" value="Peptidase_M24B"/>
</dbReference>
<reference evidence="3 4" key="1">
    <citation type="submission" date="2020-03" db="EMBL/GenBank/DDBJ databases">
        <authorList>
            <person name="Bakhshi Ganjeh M."/>
        </authorList>
    </citation>
    <scope>NUCLEOTIDE SEQUENCE [LARGE SCALE GENOMIC DNA]</scope>
    <source>
        <strain evidence="4">Iran 50</strain>
    </source>
</reference>
<name>A0ABX7V576_9GAMM</name>
<dbReference type="InterPro" id="IPR036005">
    <property type="entry name" value="Creatinase/aminopeptidase-like"/>
</dbReference>
<keyword evidence="3" id="KW-0378">Hydrolase</keyword>
<dbReference type="GO" id="GO:0004177">
    <property type="term" value="F:aminopeptidase activity"/>
    <property type="evidence" value="ECO:0007669"/>
    <property type="project" value="UniProtKB-KW"/>
</dbReference>
<dbReference type="InterPro" id="IPR000994">
    <property type="entry name" value="Pept_M24"/>
</dbReference>
<dbReference type="Gene3D" id="3.90.230.10">
    <property type="entry name" value="Creatinase/methionine aminopeptidase superfamily"/>
    <property type="match status" value="1"/>
</dbReference>
<dbReference type="Gene3D" id="3.40.350.10">
    <property type="entry name" value="Creatinase/prolidase N-terminal domain"/>
    <property type="match status" value="1"/>
</dbReference>
<sequence length="373" mass="41438">MMSDVNHAALARLRTAMSSAQADLLIVDQGELLAWLTGYSVSETLYRACLVPVQGDPWMVLRQLDEAPCRQSSWLREIVTFDDHQSPWQCVADSIAAKGYGSGRIAADFNSYGMTVHNWRQLQKCLPGSHWVDMTGVSDRLRQVKFPQELAYLQQAADIADRAMSALAEQVRGGWRVRDAAALAAACFLREGADTGETGPIVCSRSDNGFLHNSNHEHRLAAGDILHVELIPKVRHYSARIMRPIFIGQPTEQQQQVARQLIELQDRQLAMMTPNTPATEVDALLREGVMAAGLRRAYGNVTGCALGLYTRTPRPSDFSYCFTPAANWQLEENMVFHMYASAQGIAFSETVQVTPQGGKRLSRLPRQAFIAPY</sequence>
<feature type="domain" description="Peptidase M24" evidence="1">
    <location>
        <begin position="152"/>
        <end position="354"/>
    </location>
</feature>
<keyword evidence="4" id="KW-1185">Reference proteome</keyword>
<organism evidence="3 4">
    <name type="scientific">Brenneria izadpanahii</name>
    <dbReference type="NCBI Taxonomy" id="2722756"/>
    <lineage>
        <taxon>Bacteria</taxon>
        <taxon>Pseudomonadati</taxon>
        <taxon>Pseudomonadota</taxon>
        <taxon>Gammaproteobacteria</taxon>
        <taxon>Enterobacterales</taxon>
        <taxon>Pectobacteriaceae</taxon>
        <taxon>Brenneria</taxon>
    </lineage>
</organism>
<dbReference type="CDD" id="cd01066">
    <property type="entry name" value="APP_MetAP"/>
    <property type="match status" value="1"/>
</dbReference>
<dbReference type="Proteomes" id="UP000671960">
    <property type="component" value="Chromosome"/>
</dbReference>
<dbReference type="Pfam" id="PF01321">
    <property type="entry name" value="Creatinase_N"/>
    <property type="match status" value="1"/>
</dbReference>
<accession>A0ABX7V576</accession>
<evidence type="ECO:0000313" key="3">
    <source>
        <dbReference type="EMBL" id="QTF10879.1"/>
    </source>
</evidence>
<keyword evidence="3" id="KW-0645">Protease</keyword>